<sequence>MDLLDMFVYAGYLIFIIAVLLVVRQAKTMGDFAVGRRQFTSVIAFATLSATAIGPGFTTGLIEKSSTDGLIWVVIFSFFAIQMLLTGVFVAPRLRQFPNALTLGDVMGAAYGPLAKVLTGVIAIVISVAIVGAIAKATGTFVNVITGINSTISIVVSMLIVLLYSTIGGIKADVFTDVMQFVLITIGIPLILLFLLFDTNFSPAIEAISFENPDMPLATFIVLAGSFLLGEFLLPPYAARAFSARTASDAKRAFIYAGLFSAIWFLVAGLIGVLGVSKMPGVPADEVFITLVKDVLPAGVTGLALASITAIIASSQDSFLNSASVSFTRDIHQVVKSKDANNPQLTTTKAICFLIGLASMVIALYVPSIIDALLIAYTLWAPTIVIPLLVALFYREIPPIAGPAGIIAGGVVTVLWITVFEEPSGVPSIYPGLLACAVGTLLAGLLGSKSSKSYLLQPIKPYSVDK</sequence>
<keyword evidence="4" id="KW-1003">Cell membrane</keyword>
<proteinExistence type="inferred from homology"/>
<dbReference type="OrthoDB" id="9803348at2"/>
<evidence type="ECO:0000256" key="6">
    <source>
        <dbReference type="ARBA" id="ARBA00022847"/>
    </source>
</evidence>
<feature type="transmembrane region" description="Helical" evidence="14">
    <location>
        <begin position="178"/>
        <end position="197"/>
    </location>
</feature>
<keyword evidence="5 14" id="KW-0812">Transmembrane</keyword>
<feature type="transmembrane region" description="Helical" evidence="14">
    <location>
        <begin position="113"/>
        <end position="135"/>
    </location>
</feature>
<feature type="transmembrane region" description="Helical" evidence="14">
    <location>
        <begin position="38"/>
        <end position="57"/>
    </location>
</feature>
<dbReference type="AlphaFoldDB" id="A0A7Z1AG94"/>
<dbReference type="PANTHER" id="PTHR48086">
    <property type="entry name" value="SODIUM/PROLINE SYMPORTER-RELATED"/>
    <property type="match status" value="1"/>
</dbReference>
<protein>
    <submittedName>
        <fullName evidence="15">Sodium/pantothenate symporter</fullName>
    </submittedName>
</protein>
<evidence type="ECO:0000313" key="16">
    <source>
        <dbReference type="Proteomes" id="UP000094769"/>
    </source>
</evidence>
<accession>A0A7Z1AG94</accession>
<dbReference type="CDD" id="cd10322">
    <property type="entry name" value="SLC5sbd"/>
    <property type="match status" value="1"/>
</dbReference>
<dbReference type="InterPro" id="IPR001734">
    <property type="entry name" value="Na/solute_symporter"/>
</dbReference>
<comment type="catalytic activity">
    <reaction evidence="12">
        <text>L-proline(in) + Na(+)(in) = L-proline(out) + Na(+)(out)</text>
        <dbReference type="Rhea" id="RHEA:28967"/>
        <dbReference type="ChEBI" id="CHEBI:29101"/>
        <dbReference type="ChEBI" id="CHEBI:60039"/>
    </reaction>
</comment>
<evidence type="ECO:0000256" key="13">
    <source>
        <dbReference type="RuleBase" id="RU362091"/>
    </source>
</evidence>
<evidence type="ECO:0000256" key="2">
    <source>
        <dbReference type="ARBA" id="ARBA00006434"/>
    </source>
</evidence>
<reference evidence="15 16" key="1">
    <citation type="submission" date="2016-06" db="EMBL/GenBank/DDBJ databases">
        <title>Genome sequence of endosymbiont of Candidatus Endolucinida thiodiazotropha.</title>
        <authorList>
            <person name="Poehlein A."/>
            <person name="Koenig S."/>
            <person name="Heiden S.E."/>
            <person name="Thuermer A."/>
            <person name="Voget S."/>
            <person name="Daniel R."/>
            <person name="Markert S."/>
            <person name="Gros O."/>
            <person name="Schweder T."/>
        </authorList>
    </citation>
    <scope>NUCLEOTIDE SEQUENCE [LARGE SCALE GENOMIC DNA]</scope>
    <source>
        <strain evidence="15 16">COS</strain>
    </source>
</reference>
<comment type="caution">
    <text evidence="15">The sequence shown here is derived from an EMBL/GenBank/DDBJ whole genome shotgun (WGS) entry which is preliminary data.</text>
</comment>
<keyword evidence="16" id="KW-1185">Reference proteome</keyword>
<keyword evidence="10 14" id="KW-0472">Membrane</keyword>
<dbReference type="PANTHER" id="PTHR48086:SF3">
    <property type="entry name" value="SODIUM_PROLINE SYMPORTER"/>
    <property type="match status" value="1"/>
</dbReference>
<dbReference type="Gene3D" id="1.20.1730.10">
    <property type="entry name" value="Sodium/glucose cotransporter"/>
    <property type="match status" value="1"/>
</dbReference>
<dbReference type="EMBL" id="MARB01000009">
    <property type="protein sequence ID" value="ODJ87864.1"/>
    <property type="molecule type" value="Genomic_DNA"/>
</dbReference>
<evidence type="ECO:0000256" key="10">
    <source>
        <dbReference type="ARBA" id="ARBA00023136"/>
    </source>
</evidence>
<evidence type="ECO:0000256" key="11">
    <source>
        <dbReference type="ARBA" id="ARBA00023201"/>
    </source>
</evidence>
<dbReference type="PROSITE" id="PS50283">
    <property type="entry name" value="NA_SOLUT_SYMP_3"/>
    <property type="match status" value="1"/>
</dbReference>
<keyword evidence="8" id="KW-0915">Sodium</keyword>
<evidence type="ECO:0000256" key="3">
    <source>
        <dbReference type="ARBA" id="ARBA00022448"/>
    </source>
</evidence>
<evidence type="ECO:0000256" key="5">
    <source>
        <dbReference type="ARBA" id="ARBA00022692"/>
    </source>
</evidence>
<organism evidence="15 16">
    <name type="scientific">Candidatus Thiodiazotropha endolucinida</name>
    <dbReference type="NCBI Taxonomy" id="1655433"/>
    <lineage>
        <taxon>Bacteria</taxon>
        <taxon>Pseudomonadati</taxon>
        <taxon>Pseudomonadota</taxon>
        <taxon>Gammaproteobacteria</taxon>
        <taxon>Chromatiales</taxon>
        <taxon>Sedimenticolaceae</taxon>
        <taxon>Candidatus Thiodiazotropha</taxon>
    </lineage>
</organism>
<evidence type="ECO:0000256" key="12">
    <source>
        <dbReference type="ARBA" id="ARBA00033708"/>
    </source>
</evidence>
<keyword evidence="11" id="KW-0739">Sodium transport</keyword>
<feature type="transmembrane region" description="Helical" evidence="14">
    <location>
        <begin position="217"/>
        <end position="234"/>
    </location>
</feature>
<evidence type="ECO:0000256" key="8">
    <source>
        <dbReference type="ARBA" id="ARBA00023053"/>
    </source>
</evidence>
<evidence type="ECO:0000256" key="7">
    <source>
        <dbReference type="ARBA" id="ARBA00022989"/>
    </source>
</evidence>
<comment type="subcellular location">
    <subcellularLocation>
        <location evidence="1">Cell membrane</location>
        <topology evidence="1">Multi-pass membrane protein</topology>
    </subcellularLocation>
</comment>
<gene>
    <name evidence="15" type="primary">panF</name>
    <name evidence="15" type="ORF">CODIS_19720</name>
</gene>
<keyword evidence="7 14" id="KW-1133">Transmembrane helix</keyword>
<evidence type="ECO:0000256" key="9">
    <source>
        <dbReference type="ARBA" id="ARBA00023065"/>
    </source>
</evidence>
<comment type="similarity">
    <text evidence="2 13">Belongs to the sodium:solute symporter (SSF) (TC 2.A.21) family.</text>
</comment>
<evidence type="ECO:0000256" key="4">
    <source>
        <dbReference type="ARBA" id="ARBA00022475"/>
    </source>
</evidence>
<evidence type="ECO:0000256" key="14">
    <source>
        <dbReference type="SAM" id="Phobius"/>
    </source>
</evidence>
<dbReference type="GO" id="GO:0006814">
    <property type="term" value="P:sodium ion transport"/>
    <property type="evidence" value="ECO:0007669"/>
    <property type="project" value="UniProtKB-KW"/>
</dbReference>
<evidence type="ECO:0000313" key="15">
    <source>
        <dbReference type="EMBL" id="ODJ87864.1"/>
    </source>
</evidence>
<dbReference type="RefSeq" id="WP_069124456.1">
    <property type="nucleotide sequence ID" value="NZ_MARB01000009.1"/>
</dbReference>
<keyword evidence="9" id="KW-0406">Ion transport</keyword>
<feature type="transmembrane region" description="Helical" evidence="14">
    <location>
        <begin position="346"/>
        <end position="366"/>
    </location>
</feature>
<feature type="transmembrane region" description="Helical" evidence="14">
    <location>
        <begin position="6"/>
        <end position="26"/>
    </location>
</feature>
<feature type="transmembrane region" description="Helical" evidence="14">
    <location>
        <begin position="69"/>
        <end position="92"/>
    </location>
</feature>
<dbReference type="GO" id="GO:0015293">
    <property type="term" value="F:symporter activity"/>
    <property type="evidence" value="ECO:0007669"/>
    <property type="project" value="UniProtKB-KW"/>
</dbReference>
<dbReference type="InterPro" id="IPR050277">
    <property type="entry name" value="Sodium:Solute_Symporter"/>
</dbReference>
<name>A0A7Z1AG94_9GAMM</name>
<feature type="transmembrane region" description="Helical" evidence="14">
    <location>
        <begin position="254"/>
        <end position="275"/>
    </location>
</feature>
<dbReference type="Pfam" id="PF00474">
    <property type="entry name" value="SSF"/>
    <property type="match status" value="1"/>
</dbReference>
<keyword evidence="3" id="KW-0813">Transport</keyword>
<feature type="transmembrane region" description="Helical" evidence="14">
    <location>
        <begin position="141"/>
        <end position="166"/>
    </location>
</feature>
<feature type="transmembrane region" description="Helical" evidence="14">
    <location>
        <begin position="429"/>
        <end position="447"/>
    </location>
</feature>
<keyword evidence="6" id="KW-0769">Symport</keyword>
<dbReference type="Proteomes" id="UP000094769">
    <property type="component" value="Unassembled WGS sequence"/>
</dbReference>
<dbReference type="InterPro" id="IPR038377">
    <property type="entry name" value="Na/Glc_symporter_sf"/>
</dbReference>
<feature type="transmembrane region" description="Helical" evidence="14">
    <location>
        <begin position="372"/>
        <end position="393"/>
    </location>
</feature>
<dbReference type="GO" id="GO:0005886">
    <property type="term" value="C:plasma membrane"/>
    <property type="evidence" value="ECO:0007669"/>
    <property type="project" value="UniProtKB-SubCell"/>
</dbReference>
<feature type="transmembrane region" description="Helical" evidence="14">
    <location>
        <begin position="400"/>
        <end position="417"/>
    </location>
</feature>
<evidence type="ECO:0000256" key="1">
    <source>
        <dbReference type="ARBA" id="ARBA00004651"/>
    </source>
</evidence>